<reference evidence="1 2" key="1">
    <citation type="submission" date="2022-01" db="EMBL/GenBank/DDBJ databases">
        <title>A chromosomal length assembly of Cordylochernes scorpioides.</title>
        <authorList>
            <person name="Zeh D."/>
            <person name="Zeh J."/>
        </authorList>
    </citation>
    <scope>NUCLEOTIDE SEQUENCE [LARGE SCALE GENOMIC DNA]</scope>
    <source>
        <strain evidence="1">IN4F17</strain>
        <tissue evidence="1">Whole Body</tissue>
    </source>
</reference>
<keyword evidence="2" id="KW-1185">Reference proteome</keyword>
<evidence type="ECO:0000313" key="2">
    <source>
        <dbReference type="Proteomes" id="UP001235939"/>
    </source>
</evidence>
<name>A0ABY6K1U1_9ARAC</name>
<dbReference type="InterPro" id="IPR019141">
    <property type="entry name" value="DUF2045"/>
</dbReference>
<proteinExistence type="predicted"/>
<sequence length="488" mass="55988">MVTDSCKNPTQERKIWERGNVTNFLQLYLNKMEAILNHRGFVILHRSTFWTDLFVRHFICNQPDQTRDDLLFFVRKTQKKTSARYFPQFQVRPATLETPKVATAASWVDETFGCVQAVGMALCLEKKDNVSKLKTELEVYRRDSKKLPIGDTEIDWEETVYLNLIVHQLDYTLTCAICTRTSSKDLQVIRKSSIKVYASPSRRSMEYKGEQEEITYPNIYFLVENYDEDIVVRDGEMLCVELLAQDAHGQFQGVIFLGSLHYESLRQTYDARGSLSSRLAHRMGWGPGQQRREYVRMKGPLAKGHAEMALCRQKGTGAETPTSEPGFCISDFDWEEDLEENPYIQRRMSDPSSNLNTFIRGSWRGGSTQMKKSHSENEGVDCCAANGIREVEACDIRDGEECGELGDGTYNRLWMMRGFSQAYHFWKESRRASSPALHTWVTFVTLPWHSIIADMKASCEVSGITLTNKPSRTNSSIVRIGERPLYKS</sequence>
<dbReference type="Pfam" id="PF09741">
    <property type="entry name" value="DUF2045"/>
    <property type="match status" value="2"/>
</dbReference>
<dbReference type="PANTHER" id="PTHR21477:SF13">
    <property type="entry name" value="KIAA0930"/>
    <property type="match status" value="1"/>
</dbReference>
<dbReference type="EMBL" id="CP092863">
    <property type="protein sequence ID" value="UYV62266.1"/>
    <property type="molecule type" value="Genomic_DNA"/>
</dbReference>
<dbReference type="Proteomes" id="UP001235939">
    <property type="component" value="Chromosome 01"/>
</dbReference>
<organism evidence="1 2">
    <name type="scientific">Cordylochernes scorpioides</name>
    <dbReference type="NCBI Taxonomy" id="51811"/>
    <lineage>
        <taxon>Eukaryota</taxon>
        <taxon>Metazoa</taxon>
        <taxon>Ecdysozoa</taxon>
        <taxon>Arthropoda</taxon>
        <taxon>Chelicerata</taxon>
        <taxon>Arachnida</taxon>
        <taxon>Pseudoscorpiones</taxon>
        <taxon>Cheliferoidea</taxon>
        <taxon>Chernetidae</taxon>
        <taxon>Cordylochernes</taxon>
    </lineage>
</organism>
<evidence type="ECO:0000313" key="1">
    <source>
        <dbReference type="EMBL" id="UYV62266.1"/>
    </source>
</evidence>
<gene>
    <name evidence="1" type="ORF">LAZ67_1008407</name>
</gene>
<protein>
    <submittedName>
        <fullName evidence="1">KIAA0930</fullName>
    </submittedName>
</protein>
<accession>A0ABY6K1U1</accession>
<dbReference type="PANTHER" id="PTHR21477">
    <property type="entry name" value="ZGC:172139"/>
    <property type="match status" value="1"/>
</dbReference>